<dbReference type="AlphaFoldDB" id="A0A0E0AT61"/>
<dbReference type="EnsemblPlants" id="OGLUM08G09290.1">
    <property type="protein sequence ID" value="OGLUM08G09290.1"/>
    <property type="gene ID" value="OGLUM08G09290"/>
</dbReference>
<keyword evidence="3" id="KW-1185">Reference proteome</keyword>
<feature type="region of interest" description="Disordered" evidence="1">
    <location>
        <begin position="86"/>
        <end position="120"/>
    </location>
</feature>
<accession>A0A0E0AT61</accession>
<reference evidence="2" key="1">
    <citation type="submission" date="2015-04" db="UniProtKB">
        <authorList>
            <consortium name="EnsemblPlants"/>
        </authorList>
    </citation>
    <scope>IDENTIFICATION</scope>
</reference>
<sequence length="132" mass="14083">MQQLQHYRWAAARGCQKGKELARRRCVEAGVEGQGLVGGKEAVSVDEDLAAPTHLAVLLSMCMPAYGHEYELSLDRAGPGRSRLAIANQRRERGGGQRPLAASELSPMTPPPPPVSLAPCQQPVEQLVGGSC</sequence>
<organism evidence="2">
    <name type="scientific">Oryza glumipatula</name>
    <dbReference type="NCBI Taxonomy" id="40148"/>
    <lineage>
        <taxon>Eukaryota</taxon>
        <taxon>Viridiplantae</taxon>
        <taxon>Streptophyta</taxon>
        <taxon>Embryophyta</taxon>
        <taxon>Tracheophyta</taxon>
        <taxon>Spermatophyta</taxon>
        <taxon>Magnoliopsida</taxon>
        <taxon>Liliopsida</taxon>
        <taxon>Poales</taxon>
        <taxon>Poaceae</taxon>
        <taxon>BOP clade</taxon>
        <taxon>Oryzoideae</taxon>
        <taxon>Oryzeae</taxon>
        <taxon>Oryzinae</taxon>
        <taxon>Oryza</taxon>
    </lineage>
</organism>
<evidence type="ECO:0000313" key="2">
    <source>
        <dbReference type="EnsemblPlants" id="OGLUM08G09290.1"/>
    </source>
</evidence>
<dbReference type="Gramene" id="OGLUM08G09290.1">
    <property type="protein sequence ID" value="OGLUM08G09290.1"/>
    <property type="gene ID" value="OGLUM08G09290"/>
</dbReference>
<protein>
    <submittedName>
        <fullName evidence="2">Uncharacterized protein</fullName>
    </submittedName>
</protein>
<proteinExistence type="predicted"/>
<dbReference type="Proteomes" id="UP000026961">
    <property type="component" value="Chromosome 8"/>
</dbReference>
<evidence type="ECO:0000256" key="1">
    <source>
        <dbReference type="SAM" id="MobiDB-lite"/>
    </source>
</evidence>
<name>A0A0E0AT61_9ORYZ</name>
<evidence type="ECO:0000313" key="3">
    <source>
        <dbReference type="Proteomes" id="UP000026961"/>
    </source>
</evidence>
<dbReference type="HOGENOM" id="CLU_1920390_0_0_1"/>
<reference evidence="2" key="2">
    <citation type="submission" date="2018-05" db="EMBL/GenBank/DDBJ databases">
        <title>OgluRS3 (Oryza glumaepatula Reference Sequence Version 3).</title>
        <authorList>
            <person name="Zhang J."/>
            <person name="Kudrna D."/>
            <person name="Lee S."/>
            <person name="Talag J."/>
            <person name="Welchert J."/>
            <person name="Wing R.A."/>
        </authorList>
    </citation>
    <scope>NUCLEOTIDE SEQUENCE [LARGE SCALE GENOMIC DNA]</scope>
</reference>